<dbReference type="EMBL" id="QXGD01004996">
    <property type="protein sequence ID" value="KAE9167880.1"/>
    <property type="molecule type" value="Genomic_DNA"/>
</dbReference>
<evidence type="ECO:0000313" key="6">
    <source>
        <dbReference type="EMBL" id="KAE9272684.1"/>
    </source>
</evidence>
<dbReference type="Proteomes" id="UP000460718">
    <property type="component" value="Unassembled WGS sequence"/>
</dbReference>
<name>A0A6A4BED4_9STRA</name>
<dbReference type="AlphaFoldDB" id="A0A6A4BED4"/>
<dbReference type="EMBL" id="QXFW01005818">
    <property type="protein sequence ID" value="KAE8960898.1"/>
    <property type="molecule type" value="Genomic_DNA"/>
</dbReference>
<dbReference type="EMBL" id="QXGF01005767">
    <property type="protein sequence ID" value="KAE8918381.1"/>
    <property type="molecule type" value="Genomic_DNA"/>
</dbReference>
<dbReference type="Proteomes" id="UP000437068">
    <property type="component" value="Unassembled WGS sequence"/>
</dbReference>
<evidence type="ECO:0000313" key="3">
    <source>
        <dbReference type="EMBL" id="KAE8960898.1"/>
    </source>
</evidence>
<dbReference type="Proteomes" id="UP000429523">
    <property type="component" value="Unassembled WGS sequence"/>
</dbReference>
<comment type="caution">
    <text evidence="6">The sequence shown here is derived from an EMBL/GenBank/DDBJ whole genome shotgun (WGS) entry which is preliminary data.</text>
</comment>
<feature type="chain" id="PRO_5036167072" description="RxLR effector protein" evidence="1">
    <location>
        <begin position="24"/>
        <end position="54"/>
    </location>
</feature>
<dbReference type="EMBL" id="QXGB01005332">
    <property type="protein sequence ID" value="KAE9163364.1"/>
    <property type="molecule type" value="Genomic_DNA"/>
</dbReference>
<reference evidence="8 9" key="1">
    <citation type="submission" date="2018-08" db="EMBL/GenBank/DDBJ databases">
        <title>Genomic investigation of the strawberry pathogen Phytophthora fragariae indicates pathogenicity is determined by transcriptional variation in three key races.</title>
        <authorList>
            <person name="Adams T.M."/>
            <person name="Armitage A.D."/>
            <person name="Sobczyk M.K."/>
            <person name="Bates H.J."/>
            <person name="Dunwell J.M."/>
            <person name="Nellist C.F."/>
            <person name="Harrison R.J."/>
        </authorList>
    </citation>
    <scope>NUCLEOTIDE SEQUENCE [LARGE SCALE GENOMIC DNA]</scope>
    <source>
        <strain evidence="6 10">A4</strain>
        <strain evidence="5 11">BC-1</strain>
        <strain evidence="4 9">NOV-27</strain>
        <strain evidence="7 13">NOV-77</strain>
        <strain evidence="2 8">NOV-9</strain>
        <strain evidence="3 12">SCRP245</strain>
    </source>
</reference>
<accession>A0A6A4BED4</accession>
<evidence type="ECO:0000313" key="2">
    <source>
        <dbReference type="EMBL" id="KAE8918381.1"/>
    </source>
</evidence>
<evidence type="ECO:0000313" key="7">
    <source>
        <dbReference type="EMBL" id="KAE9296936.1"/>
    </source>
</evidence>
<evidence type="ECO:0000313" key="11">
    <source>
        <dbReference type="Proteomes" id="UP000440367"/>
    </source>
</evidence>
<organism evidence="6 10">
    <name type="scientific">Phytophthora fragariae</name>
    <dbReference type="NCBI Taxonomy" id="53985"/>
    <lineage>
        <taxon>Eukaryota</taxon>
        <taxon>Sar</taxon>
        <taxon>Stramenopiles</taxon>
        <taxon>Oomycota</taxon>
        <taxon>Peronosporomycetes</taxon>
        <taxon>Peronosporales</taxon>
        <taxon>Peronosporaceae</taxon>
        <taxon>Phytophthora</taxon>
    </lineage>
</organism>
<evidence type="ECO:0000313" key="4">
    <source>
        <dbReference type="EMBL" id="KAE9163364.1"/>
    </source>
</evidence>
<dbReference type="Proteomes" id="UP000440367">
    <property type="component" value="Unassembled WGS sequence"/>
</dbReference>
<evidence type="ECO:0000313" key="8">
    <source>
        <dbReference type="Proteomes" id="UP000429523"/>
    </source>
</evidence>
<proteinExistence type="predicted"/>
<evidence type="ECO:0000313" key="5">
    <source>
        <dbReference type="EMBL" id="KAE9167880.1"/>
    </source>
</evidence>
<keyword evidence="1" id="KW-0732">Signal</keyword>
<keyword evidence="9" id="KW-1185">Reference proteome</keyword>
<protein>
    <recommendedName>
        <fullName evidence="14">RxLR effector protein</fullName>
    </recommendedName>
</protein>
<evidence type="ECO:0008006" key="14">
    <source>
        <dbReference type="Google" id="ProtNLM"/>
    </source>
</evidence>
<dbReference type="EMBL" id="QXFY01002471">
    <property type="protein sequence ID" value="KAE9296936.1"/>
    <property type="molecule type" value="Genomic_DNA"/>
</dbReference>
<dbReference type="Proteomes" id="UP000486351">
    <property type="component" value="Unassembled WGS sequence"/>
</dbReference>
<evidence type="ECO:0000313" key="12">
    <source>
        <dbReference type="Proteomes" id="UP000460718"/>
    </source>
</evidence>
<evidence type="ECO:0000313" key="9">
    <source>
        <dbReference type="Proteomes" id="UP000433483"/>
    </source>
</evidence>
<dbReference type="EMBL" id="QXGE01003928">
    <property type="protein sequence ID" value="KAE9272684.1"/>
    <property type="molecule type" value="Genomic_DNA"/>
</dbReference>
<evidence type="ECO:0000313" key="13">
    <source>
        <dbReference type="Proteomes" id="UP000486351"/>
    </source>
</evidence>
<evidence type="ECO:0000313" key="10">
    <source>
        <dbReference type="Proteomes" id="UP000437068"/>
    </source>
</evidence>
<feature type="signal peptide" evidence="1">
    <location>
        <begin position="1"/>
        <end position="23"/>
    </location>
</feature>
<sequence length="54" mass="5958">MSQLSTAVLRFCWLWTSLAGTSGCSCCARRVKPKSTLSRWLIVYMSSIEIGSGK</sequence>
<evidence type="ECO:0000256" key="1">
    <source>
        <dbReference type="SAM" id="SignalP"/>
    </source>
</evidence>
<dbReference type="Proteomes" id="UP000433483">
    <property type="component" value="Unassembled WGS sequence"/>
</dbReference>
<gene>
    <name evidence="6" type="ORF">PF001_g27832</name>
    <name evidence="5" type="ORF">PF002_g30762</name>
    <name evidence="4" type="ORF">PF005_g30482</name>
    <name evidence="7" type="ORF">PF008_g23872</name>
    <name evidence="2" type="ORF">PF009_g31303</name>
    <name evidence="3" type="ORF">PF011_g29941</name>
</gene>